<dbReference type="Proteomes" id="UP000198704">
    <property type="component" value="Unassembled WGS sequence"/>
</dbReference>
<name>A0A1H0C5J8_9HYPH</name>
<evidence type="ECO:0000313" key="3">
    <source>
        <dbReference type="Proteomes" id="UP000198704"/>
    </source>
</evidence>
<protein>
    <recommendedName>
        <fullName evidence="4">Hemolysin</fullName>
    </recommendedName>
</protein>
<gene>
    <name evidence="2" type="ORF">SAMN05216360_10930</name>
</gene>
<evidence type="ECO:0000256" key="1">
    <source>
        <dbReference type="SAM" id="SignalP"/>
    </source>
</evidence>
<dbReference type="Pfam" id="PF03891">
    <property type="entry name" value="DUF333"/>
    <property type="match status" value="1"/>
</dbReference>
<dbReference type="RefSeq" id="WP_244507609.1">
    <property type="nucleotide sequence ID" value="NZ_FNHS01000009.1"/>
</dbReference>
<keyword evidence="1" id="KW-0732">Signal</keyword>
<sequence length="82" mass="8481">MVKPLVLLAVGAGLALPNAAHAIGNPASVFCATMGGRSVQAKLPDGGEVGLCDLPGRKIVEAWTLYRMLQGAKPAPNDNPFR</sequence>
<keyword evidence="3" id="KW-1185">Reference proteome</keyword>
<evidence type="ECO:0008006" key="4">
    <source>
        <dbReference type="Google" id="ProtNLM"/>
    </source>
</evidence>
<reference evidence="3" key="1">
    <citation type="submission" date="2016-10" db="EMBL/GenBank/DDBJ databases">
        <authorList>
            <person name="Varghese N."/>
            <person name="Submissions S."/>
        </authorList>
    </citation>
    <scope>NUCLEOTIDE SEQUENCE [LARGE SCALE GENOMIC DNA]</scope>
    <source>
        <strain evidence="3">BL47</strain>
    </source>
</reference>
<organism evidence="2 3">
    <name type="scientific">Methylobacterium phyllostachyos</name>
    <dbReference type="NCBI Taxonomy" id="582672"/>
    <lineage>
        <taxon>Bacteria</taxon>
        <taxon>Pseudomonadati</taxon>
        <taxon>Pseudomonadota</taxon>
        <taxon>Alphaproteobacteria</taxon>
        <taxon>Hyphomicrobiales</taxon>
        <taxon>Methylobacteriaceae</taxon>
        <taxon>Methylobacterium</taxon>
    </lineage>
</organism>
<accession>A0A1H0C5J8</accession>
<evidence type="ECO:0000313" key="2">
    <source>
        <dbReference type="EMBL" id="SDN53142.1"/>
    </source>
</evidence>
<dbReference type="STRING" id="582672.SAMN05216360_10930"/>
<proteinExistence type="predicted"/>
<dbReference type="EMBL" id="FNHS01000009">
    <property type="protein sequence ID" value="SDN53142.1"/>
    <property type="molecule type" value="Genomic_DNA"/>
</dbReference>
<dbReference type="InterPro" id="IPR005590">
    <property type="entry name" value="DUF333"/>
</dbReference>
<dbReference type="AlphaFoldDB" id="A0A1H0C5J8"/>
<feature type="signal peptide" evidence="1">
    <location>
        <begin position="1"/>
        <end position="22"/>
    </location>
</feature>
<feature type="chain" id="PRO_5011615469" description="Hemolysin" evidence="1">
    <location>
        <begin position="23"/>
        <end position="82"/>
    </location>
</feature>